<reference evidence="1 2" key="1">
    <citation type="submission" date="2018-06" db="EMBL/GenBank/DDBJ databases">
        <title>Genomic Encyclopedia of Archaeal and Bacterial Type Strains, Phase II (KMG-II): from individual species to whole genera.</title>
        <authorList>
            <person name="Goeker M."/>
        </authorList>
    </citation>
    <scope>NUCLEOTIDE SEQUENCE [LARGE SCALE GENOMIC DNA]</scope>
    <source>
        <strain evidence="1 2">DSM 23857</strain>
    </source>
</reference>
<name>A0A327QU08_9BACT</name>
<proteinExistence type="predicted"/>
<dbReference type="OrthoDB" id="1119084at2"/>
<dbReference type="Gene3D" id="3.10.450.50">
    <property type="match status" value="1"/>
</dbReference>
<dbReference type="Proteomes" id="UP000249547">
    <property type="component" value="Unassembled WGS sequence"/>
</dbReference>
<dbReference type="RefSeq" id="WP_111597846.1">
    <property type="nucleotide sequence ID" value="NZ_QLLL01000004.1"/>
</dbReference>
<comment type="caution">
    <text evidence="1">The sequence shown here is derived from an EMBL/GenBank/DDBJ whole genome shotgun (WGS) entry which is preliminary data.</text>
</comment>
<accession>A0A327QU08</accession>
<protein>
    <recommendedName>
        <fullName evidence="3">DUF4440 domain-containing protein</fullName>
    </recommendedName>
</protein>
<dbReference type="SUPFAM" id="SSF54427">
    <property type="entry name" value="NTF2-like"/>
    <property type="match status" value="1"/>
</dbReference>
<dbReference type="AlphaFoldDB" id="A0A327QU08"/>
<dbReference type="InterPro" id="IPR032710">
    <property type="entry name" value="NTF2-like_dom_sf"/>
</dbReference>
<evidence type="ECO:0000313" key="2">
    <source>
        <dbReference type="Proteomes" id="UP000249547"/>
    </source>
</evidence>
<gene>
    <name evidence="1" type="ORF">LX64_02392</name>
</gene>
<dbReference type="EMBL" id="QLLL01000004">
    <property type="protein sequence ID" value="RAJ05237.1"/>
    <property type="molecule type" value="Genomic_DNA"/>
</dbReference>
<keyword evidence="2" id="KW-1185">Reference proteome</keyword>
<evidence type="ECO:0000313" key="1">
    <source>
        <dbReference type="EMBL" id="RAJ05237.1"/>
    </source>
</evidence>
<evidence type="ECO:0008006" key="3">
    <source>
        <dbReference type="Google" id="ProtNLM"/>
    </source>
</evidence>
<sequence>MNNYVPLLLTITLIASCQQSPDLIATKQAIRSADSSFSALSKEKGHKTAFLSYIDSSQGTLLRPGRLPFTGLAAVALLTKTNDSGQTLTWEPLYVDAAASGELGYTYGTYKFVLKDTTITGTYCSIWKKNTRGEWKFVLDTGT</sequence>
<organism evidence="1 2">
    <name type="scientific">Chitinophaga skermanii</name>
    <dbReference type="NCBI Taxonomy" id="331697"/>
    <lineage>
        <taxon>Bacteria</taxon>
        <taxon>Pseudomonadati</taxon>
        <taxon>Bacteroidota</taxon>
        <taxon>Chitinophagia</taxon>
        <taxon>Chitinophagales</taxon>
        <taxon>Chitinophagaceae</taxon>
        <taxon>Chitinophaga</taxon>
    </lineage>
</organism>